<proteinExistence type="predicted"/>
<dbReference type="EMBL" id="AGWX01000001">
    <property type="protein sequence ID" value="EKS42268.1"/>
    <property type="molecule type" value="Genomic_DNA"/>
</dbReference>
<evidence type="ECO:0000256" key="2">
    <source>
        <dbReference type="SAM" id="SignalP"/>
    </source>
</evidence>
<feature type="chain" id="PRO_5003922210" evidence="2">
    <location>
        <begin position="24"/>
        <end position="78"/>
    </location>
</feature>
<sequence length="78" mass="8067">MPLVKIAIAAIAVLAAYATSASADVRYAGSPKFGGYYVSNSPMSARAQMLPESRASSSVPVATSKPYMRQGGINSRGI</sequence>
<feature type="region of interest" description="Disordered" evidence="1">
    <location>
        <begin position="55"/>
        <end position="78"/>
    </location>
</feature>
<dbReference type="AlphaFoldDB" id="K8PV92"/>
<keyword evidence="4" id="KW-1185">Reference proteome</keyword>
<evidence type="ECO:0000313" key="3">
    <source>
        <dbReference type="EMBL" id="EKS42268.1"/>
    </source>
</evidence>
<comment type="caution">
    <text evidence="3">The sequence shown here is derived from an EMBL/GenBank/DDBJ whole genome shotgun (WGS) entry which is preliminary data.</text>
</comment>
<name>K8PV92_9BRAD</name>
<evidence type="ECO:0000313" key="4">
    <source>
        <dbReference type="Proteomes" id="UP000001096"/>
    </source>
</evidence>
<dbReference type="Proteomes" id="UP000001096">
    <property type="component" value="Unassembled WGS sequence"/>
</dbReference>
<dbReference type="RefSeq" id="WP_006020080.1">
    <property type="nucleotide sequence ID" value="NZ_KB375282.1"/>
</dbReference>
<gene>
    <name evidence="3" type="ORF">HMPREF9695_01360</name>
</gene>
<organism evidence="3 4">
    <name type="scientific">Afipia broomeae ATCC 49717</name>
    <dbReference type="NCBI Taxonomy" id="883078"/>
    <lineage>
        <taxon>Bacteria</taxon>
        <taxon>Pseudomonadati</taxon>
        <taxon>Pseudomonadota</taxon>
        <taxon>Alphaproteobacteria</taxon>
        <taxon>Hyphomicrobiales</taxon>
        <taxon>Nitrobacteraceae</taxon>
        <taxon>Afipia</taxon>
    </lineage>
</organism>
<accession>K8PV92</accession>
<keyword evidence="2" id="KW-0732">Signal</keyword>
<protein>
    <submittedName>
        <fullName evidence="3">Uncharacterized protein</fullName>
    </submittedName>
</protein>
<feature type="signal peptide" evidence="2">
    <location>
        <begin position="1"/>
        <end position="23"/>
    </location>
</feature>
<dbReference type="HOGENOM" id="CLU_2614097_0_0_5"/>
<reference evidence="3 4" key="1">
    <citation type="submission" date="2012-04" db="EMBL/GenBank/DDBJ databases">
        <title>The Genome Sequence of Afipia broomeae ATCC 49717.</title>
        <authorList>
            <consortium name="The Broad Institute Genome Sequencing Platform"/>
            <person name="Earl A."/>
            <person name="Ward D."/>
            <person name="Feldgarden M."/>
            <person name="Gevers D."/>
            <person name="Huys G."/>
            <person name="Walker B."/>
            <person name="Young S.K."/>
            <person name="Zeng Q."/>
            <person name="Gargeya S."/>
            <person name="Fitzgerald M."/>
            <person name="Haas B."/>
            <person name="Abouelleil A."/>
            <person name="Alvarado L."/>
            <person name="Arachchi H.M."/>
            <person name="Berlin A."/>
            <person name="Chapman S.B."/>
            <person name="Goldberg J."/>
            <person name="Griggs A."/>
            <person name="Gujja S."/>
            <person name="Hansen M."/>
            <person name="Howarth C."/>
            <person name="Imamovic A."/>
            <person name="Larimer J."/>
            <person name="McCowen C."/>
            <person name="Montmayeur A."/>
            <person name="Murphy C."/>
            <person name="Neiman D."/>
            <person name="Pearson M."/>
            <person name="Priest M."/>
            <person name="Roberts A."/>
            <person name="Saif S."/>
            <person name="Shea T."/>
            <person name="Sisk P."/>
            <person name="Sykes S."/>
            <person name="Wortman J."/>
            <person name="Nusbaum C."/>
            <person name="Birren B."/>
        </authorList>
    </citation>
    <scope>NUCLEOTIDE SEQUENCE [LARGE SCALE GENOMIC DNA]</scope>
    <source>
        <strain evidence="3 4">ATCC 49717</strain>
    </source>
</reference>
<evidence type="ECO:0000256" key="1">
    <source>
        <dbReference type="SAM" id="MobiDB-lite"/>
    </source>
</evidence>